<name>A0ABD5UL18_9EURY</name>
<evidence type="ECO:0000256" key="5">
    <source>
        <dbReference type="ARBA" id="ARBA00022989"/>
    </source>
</evidence>
<dbReference type="InterPro" id="IPR000515">
    <property type="entry name" value="MetI-like"/>
</dbReference>
<dbReference type="RefSeq" id="WP_379769401.1">
    <property type="nucleotide sequence ID" value="NZ_JBHSXI010000015.1"/>
</dbReference>
<feature type="domain" description="ABC transmembrane type-1" evidence="8">
    <location>
        <begin position="98"/>
        <end position="316"/>
    </location>
</feature>
<evidence type="ECO:0000256" key="3">
    <source>
        <dbReference type="ARBA" id="ARBA00022475"/>
    </source>
</evidence>
<dbReference type="PANTHER" id="PTHR43163">
    <property type="entry name" value="DIPEPTIDE TRANSPORT SYSTEM PERMEASE PROTEIN DPPB-RELATED"/>
    <property type="match status" value="1"/>
</dbReference>
<evidence type="ECO:0000259" key="8">
    <source>
        <dbReference type="PROSITE" id="PS50928"/>
    </source>
</evidence>
<protein>
    <submittedName>
        <fullName evidence="9">ABC transporter permease</fullName>
    </submittedName>
</protein>
<evidence type="ECO:0000256" key="7">
    <source>
        <dbReference type="RuleBase" id="RU363032"/>
    </source>
</evidence>
<feature type="transmembrane region" description="Helical" evidence="7">
    <location>
        <begin position="102"/>
        <end position="123"/>
    </location>
</feature>
<dbReference type="PANTHER" id="PTHR43163:SF6">
    <property type="entry name" value="DIPEPTIDE TRANSPORT SYSTEM PERMEASE PROTEIN DPPB-RELATED"/>
    <property type="match status" value="1"/>
</dbReference>
<keyword evidence="10" id="KW-1185">Reference proteome</keyword>
<dbReference type="CDD" id="cd06261">
    <property type="entry name" value="TM_PBP2"/>
    <property type="match status" value="1"/>
</dbReference>
<comment type="subcellular location">
    <subcellularLocation>
        <location evidence="1 7">Cell membrane</location>
        <topology evidence="1 7">Multi-pass membrane protein</topology>
    </subcellularLocation>
</comment>
<comment type="similarity">
    <text evidence="7">Belongs to the binding-protein-dependent transport system permease family.</text>
</comment>
<comment type="caution">
    <text evidence="9">The sequence shown here is derived from an EMBL/GenBank/DDBJ whole genome shotgun (WGS) entry which is preliminary data.</text>
</comment>
<feature type="transmembrane region" description="Helical" evidence="7">
    <location>
        <begin position="293"/>
        <end position="312"/>
    </location>
</feature>
<evidence type="ECO:0000313" key="10">
    <source>
        <dbReference type="Proteomes" id="UP001596333"/>
    </source>
</evidence>
<keyword evidence="6 7" id="KW-0472">Membrane</keyword>
<dbReference type="InterPro" id="IPR035906">
    <property type="entry name" value="MetI-like_sf"/>
</dbReference>
<dbReference type="Gene3D" id="1.10.3720.10">
    <property type="entry name" value="MetI-like"/>
    <property type="match status" value="1"/>
</dbReference>
<evidence type="ECO:0000256" key="4">
    <source>
        <dbReference type="ARBA" id="ARBA00022692"/>
    </source>
</evidence>
<evidence type="ECO:0000256" key="1">
    <source>
        <dbReference type="ARBA" id="ARBA00004651"/>
    </source>
</evidence>
<keyword evidence="2 7" id="KW-0813">Transport</keyword>
<accession>A0ABD5UL18</accession>
<reference evidence="9 10" key="1">
    <citation type="journal article" date="2019" name="Int. J. Syst. Evol. Microbiol.">
        <title>The Global Catalogue of Microorganisms (GCM) 10K type strain sequencing project: providing services to taxonomists for standard genome sequencing and annotation.</title>
        <authorList>
            <consortium name="The Broad Institute Genomics Platform"/>
            <consortium name="The Broad Institute Genome Sequencing Center for Infectious Disease"/>
            <person name="Wu L."/>
            <person name="Ma J."/>
        </authorList>
    </citation>
    <scope>NUCLEOTIDE SEQUENCE [LARGE SCALE GENOMIC DNA]</scope>
    <source>
        <strain evidence="9 10">Y73</strain>
    </source>
</reference>
<keyword evidence="5 7" id="KW-1133">Transmembrane helix</keyword>
<feature type="transmembrane region" description="Helical" evidence="7">
    <location>
        <begin position="12"/>
        <end position="33"/>
    </location>
</feature>
<dbReference type="Pfam" id="PF00528">
    <property type="entry name" value="BPD_transp_1"/>
    <property type="match status" value="1"/>
</dbReference>
<organism evidence="9 10">
    <name type="scientific">Halorubrum trueperi</name>
    <dbReference type="NCBI Taxonomy" id="2004704"/>
    <lineage>
        <taxon>Archaea</taxon>
        <taxon>Methanobacteriati</taxon>
        <taxon>Methanobacteriota</taxon>
        <taxon>Stenosarchaea group</taxon>
        <taxon>Halobacteria</taxon>
        <taxon>Halobacteriales</taxon>
        <taxon>Haloferacaceae</taxon>
        <taxon>Halorubrum</taxon>
    </lineage>
</organism>
<evidence type="ECO:0000256" key="6">
    <source>
        <dbReference type="ARBA" id="ARBA00023136"/>
    </source>
</evidence>
<feature type="transmembrane region" description="Helical" evidence="7">
    <location>
        <begin position="251"/>
        <end position="273"/>
    </location>
</feature>
<feature type="transmembrane region" description="Helical" evidence="7">
    <location>
        <begin position="135"/>
        <end position="160"/>
    </location>
</feature>
<dbReference type="EMBL" id="JBHSXI010000015">
    <property type="protein sequence ID" value="MFC6889998.1"/>
    <property type="molecule type" value="Genomic_DNA"/>
</dbReference>
<dbReference type="PROSITE" id="PS50928">
    <property type="entry name" value="ABC_TM1"/>
    <property type="match status" value="1"/>
</dbReference>
<dbReference type="InterPro" id="IPR045621">
    <property type="entry name" value="BPD_transp_1_N"/>
</dbReference>
<dbReference type="Proteomes" id="UP001596333">
    <property type="component" value="Unassembled WGS sequence"/>
</dbReference>
<sequence length="329" mass="36488">MQQRHKYIFKRVGFTGLSLYIIATFLFLMFRILPGDPAYAVFQPGMSVEAQNSLREQFGLNQPLYIQYLKYIENLLQGNLGMSFSHREPVSSILVERTLNTLTLSLTAVVLAFVFGTLIGAYLSWKRGTKIDTIGIGAVLALRSAPAFWTGMLAIMIFSFNLELFPTGGMRSIDYAGTGLFARYLSVDFLWHLALPLMVTGLYYLSIPAFIMRNNMIDVLGDDYILMARAVGVSELSILYRHAARNALLPVFHYAGVMIGFAFGGSVVIETVFSWPGVGRMMWTAVTDSNYPLAQGAFLMIALVIMMMNLVVDILSVYVDPRASVGGGE</sequence>
<dbReference type="Pfam" id="PF19300">
    <property type="entry name" value="BPD_transp_1_N"/>
    <property type="match status" value="1"/>
</dbReference>
<keyword evidence="3" id="KW-1003">Cell membrane</keyword>
<feature type="transmembrane region" description="Helical" evidence="7">
    <location>
        <begin position="189"/>
        <end position="211"/>
    </location>
</feature>
<dbReference type="SUPFAM" id="SSF161098">
    <property type="entry name" value="MetI-like"/>
    <property type="match status" value="1"/>
</dbReference>
<gene>
    <name evidence="9" type="ORF">ACFQEY_13400</name>
</gene>
<proteinExistence type="inferred from homology"/>
<keyword evidence="4 7" id="KW-0812">Transmembrane</keyword>
<evidence type="ECO:0000313" key="9">
    <source>
        <dbReference type="EMBL" id="MFC6889998.1"/>
    </source>
</evidence>
<dbReference type="AlphaFoldDB" id="A0ABD5UL18"/>
<evidence type="ECO:0000256" key="2">
    <source>
        <dbReference type="ARBA" id="ARBA00022448"/>
    </source>
</evidence>
<dbReference type="GO" id="GO:0005886">
    <property type="term" value="C:plasma membrane"/>
    <property type="evidence" value="ECO:0007669"/>
    <property type="project" value="UniProtKB-SubCell"/>
</dbReference>